<sequence length="113" mass="12772">MSVVEIHDSLFTVSVRQKLSDKLQPVFVMLNQIQGVSKSGASPAQGGDKDQQLKFETDQRDNVASGFGKDKDKGKGILEDDADENQQMTEEERISMEKWDEELDDLQALWKKL</sequence>
<evidence type="ECO:0000313" key="3">
    <source>
        <dbReference type="Proteomes" id="UP001157418"/>
    </source>
</evidence>
<comment type="caution">
    <text evidence="2">The sequence shown here is derived from an EMBL/GenBank/DDBJ whole genome shotgun (WGS) entry which is preliminary data.</text>
</comment>
<evidence type="ECO:0000256" key="1">
    <source>
        <dbReference type="SAM" id="MobiDB-lite"/>
    </source>
</evidence>
<protein>
    <submittedName>
        <fullName evidence="2">Uncharacterized protein</fullName>
    </submittedName>
</protein>
<dbReference type="EMBL" id="CAKMRJ010003334">
    <property type="protein sequence ID" value="CAH1430304.1"/>
    <property type="molecule type" value="Genomic_DNA"/>
</dbReference>
<feature type="compositionally biased region" description="Basic and acidic residues" evidence="1">
    <location>
        <begin position="68"/>
        <end position="78"/>
    </location>
</feature>
<reference evidence="2 3" key="1">
    <citation type="submission" date="2022-01" db="EMBL/GenBank/DDBJ databases">
        <authorList>
            <person name="Xiong W."/>
            <person name="Schranz E."/>
        </authorList>
    </citation>
    <scope>NUCLEOTIDE SEQUENCE [LARGE SCALE GENOMIC DNA]</scope>
</reference>
<dbReference type="Proteomes" id="UP001157418">
    <property type="component" value="Unassembled WGS sequence"/>
</dbReference>
<proteinExistence type="predicted"/>
<feature type="region of interest" description="Disordered" evidence="1">
    <location>
        <begin position="37"/>
        <end position="91"/>
    </location>
</feature>
<organism evidence="2 3">
    <name type="scientific">Lactuca virosa</name>
    <dbReference type="NCBI Taxonomy" id="75947"/>
    <lineage>
        <taxon>Eukaryota</taxon>
        <taxon>Viridiplantae</taxon>
        <taxon>Streptophyta</taxon>
        <taxon>Embryophyta</taxon>
        <taxon>Tracheophyta</taxon>
        <taxon>Spermatophyta</taxon>
        <taxon>Magnoliopsida</taxon>
        <taxon>eudicotyledons</taxon>
        <taxon>Gunneridae</taxon>
        <taxon>Pentapetalae</taxon>
        <taxon>asterids</taxon>
        <taxon>campanulids</taxon>
        <taxon>Asterales</taxon>
        <taxon>Asteraceae</taxon>
        <taxon>Cichorioideae</taxon>
        <taxon>Cichorieae</taxon>
        <taxon>Lactucinae</taxon>
        <taxon>Lactuca</taxon>
    </lineage>
</organism>
<accession>A0AAU9MW77</accession>
<evidence type="ECO:0000313" key="2">
    <source>
        <dbReference type="EMBL" id="CAH1430304.1"/>
    </source>
</evidence>
<name>A0AAU9MW77_9ASTR</name>
<dbReference type="AlphaFoldDB" id="A0AAU9MW77"/>
<feature type="compositionally biased region" description="Basic and acidic residues" evidence="1">
    <location>
        <begin position="47"/>
        <end position="61"/>
    </location>
</feature>
<keyword evidence="3" id="KW-1185">Reference proteome</keyword>
<gene>
    <name evidence="2" type="ORF">LVIROSA_LOCUS17094</name>
</gene>